<dbReference type="InterPro" id="IPR016039">
    <property type="entry name" value="Thiolase-like"/>
</dbReference>
<dbReference type="InterPro" id="IPR020616">
    <property type="entry name" value="Thiolase_N"/>
</dbReference>
<reference evidence="3 4" key="1">
    <citation type="submission" date="2019-02" db="EMBL/GenBank/DDBJ databases">
        <title>Genomic Encyclopedia of Type Strains, Phase IV (KMG-IV): sequencing the most valuable type-strain genomes for metagenomic binning, comparative biology and taxonomic classification.</title>
        <authorList>
            <person name="Goeker M."/>
        </authorList>
    </citation>
    <scope>NUCLEOTIDE SEQUENCE [LARGE SCALE GENOMIC DNA]</scope>
    <source>
        <strain evidence="3 4">K24</strain>
    </source>
</reference>
<keyword evidence="3" id="KW-0808">Transferase</keyword>
<dbReference type="AlphaFoldDB" id="A0A4Q7NH42"/>
<dbReference type="Pfam" id="PF00108">
    <property type="entry name" value="Thiolase_N"/>
    <property type="match status" value="1"/>
</dbReference>
<sequence length="375" mass="39562">MRGKTVIAGVGHTAYGKQPGRDRVSLIVEASRNALRDAGIDKGLVDGVLVKMANAEPTVLYGQKVAEALGIQPRLGCALDQGGAANIALITYAAMAIEAGLIDIAIVCYGDTPRTGSRQVYQRPRGDDAVHGWYSTAAGYAMIHQRYRQQYEVPDAHLGAVAVACRNNGAGNPNAHIQKSLTIDDYLASPFVVEPLRRDDCCPLSDGAAAVILMSAKRAKELGVSRAVPILGLGQAQESFDVHLRADLTRTLASTSAHTAFTMAGMARKDIGVAQLYDCFTITPLITLEDYGFCDRGSAAAFAAEGGISLEGALPINTSGGLLSETRMPGLQLVIEGVRQMRGEARLQIEGSGACIVSNQGGTMHTHATMILGRL</sequence>
<dbReference type="RefSeq" id="WP_130355654.1">
    <property type="nucleotide sequence ID" value="NZ_SGXC01000001.1"/>
</dbReference>
<name>A0A4Q7NH42_9BURK</name>
<evidence type="ECO:0000259" key="2">
    <source>
        <dbReference type="Pfam" id="PF22691"/>
    </source>
</evidence>
<dbReference type="PIRSF" id="PIRSF000429">
    <property type="entry name" value="Ac-CoA_Ac_transf"/>
    <property type="match status" value="1"/>
</dbReference>
<dbReference type="Proteomes" id="UP000292445">
    <property type="component" value="Unassembled WGS sequence"/>
</dbReference>
<feature type="domain" description="Thiolase N-terminal" evidence="1">
    <location>
        <begin position="22"/>
        <end position="216"/>
    </location>
</feature>
<dbReference type="OrthoDB" id="9790314at2"/>
<comment type="caution">
    <text evidence="3">The sequence shown here is derived from an EMBL/GenBank/DDBJ whole genome shotgun (WGS) entry which is preliminary data.</text>
</comment>
<protein>
    <submittedName>
        <fullName evidence="3">Acetyl-CoA acetyltransferase</fullName>
    </submittedName>
</protein>
<dbReference type="CDD" id="cd00829">
    <property type="entry name" value="SCP-x_thiolase"/>
    <property type="match status" value="1"/>
</dbReference>
<dbReference type="Gene3D" id="3.40.47.10">
    <property type="match status" value="1"/>
</dbReference>
<dbReference type="PANTHER" id="PTHR42870">
    <property type="entry name" value="ACETYL-COA C-ACETYLTRANSFERASE"/>
    <property type="match status" value="1"/>
</dbReference>
<dbReference type="GO" id="GO:0003988">
    <property type="term" value="F:acetyl-CoA C-acyltransferase activity"/>
    <property type="evidence" value="ECO:0007669"/>
    <property type="project" value="UniProtKB-ARBA"/>
</dbReference>
<dbReference type="EMBL" id="SGXC01000001">
    <property type="protein sequence ID" value="RZS84265.1"/>
    <property type="molecule type" value="Genomic_DNA"/>
</dbReference>
<gene>
    <name evidence="3" type="ORF">EV675_0279</name>
</gene>
<dbReference type="InterPro" id="IPR002155">
    <property type="entry name" value="Thiolase"/>
</dbReference>
<accession>A0A4Q7NH42</accession>
<evidence type="ECO:0000259" key="1">
    <source>
        <dbReference type="Pfam" id="PF00108"/>
    </source>
</evidence>
<keyword evidence="4" id="KW-1185">Reference proteome</keyword>
<evidence type="ECO:0000313" key="4">
    <source>
        <dbReference type="Proteomes" id="UP000292445"/>
    </source>
</evidence>
<evidence type="ECO:0000313" key="3">
    <source>
        <dbReference type="EMBL" id="RZS84265.1"/>
    </source>
</evidence>
<dbReference type="SUPFAM" id="SSF53901">
    <property type="entry name" value="Thiolase-like"/>
    <property type="match status" value="2"/>
</dbReference>
<dbReference type="Pfam" id="PF22691">
    <property type="entry name" value="Thiolase_C_1"/>
    <property type="match status" value="1"/>
</dbReference>
<dbReference type="InterPro" id="IPR055140">
    <property type="entry name" value="Thiolase_C_2"/>
</dbReference>
<feature type="domain" description="Thiolase C-terminal" evidence="2">
    <location>
        <begin position="234"/>
        <end position="374"/>
    </location>
</feature>
<dbReference type="PANTHER" id="PTHR42870:SF1">
    <property type="entry name" value="NON-SPECIFIC LIPID-TRANSFER PROTEIN-LIKE 2"/>
    <property type="match status" value="1"/>
</dbReference>
<organism evidence="3 4">
    <name type="scientific">Pigmentiphaga kullae</name>
    <dbReference type="NCBI Taxonomy" id="151784"/>
    <lineage>
        <taxon>Bacteria</taxon>
        <taxon>Pseudomonadati</taxon>
        <taxon>Pseudomonadota</taxon>
        <taxon>Betaproteobacteria</taxon>
        <taxon>Burkholderiales</taxon>
        <taxon>Alcaligenaceae</taxon>
        <taxon>Pigmentiphaga</taxon>
    </lineage>
</organism>
<proteinExistence type="predicted"/>